<reference evidence="2 3" key="1">
    <citation type="journal article" date="2014" name="Genome Announc.">
        <title>Genome Sequence and Methylome of Soil Bacterium Gemmatirosa kalamazoonensis KBS708T, a Member of the Rarely Cultivated Gemmatimonadetes Phylum.</title>
        <authorList>
            <person name="Debruyn J.M."/>
            <person name="Radosevich M."/>
            <person name="Wommack K.E."/>
            <person name="Polson S.W."/>
            <person name="Hauser L.J."/>
            <person name="Fawaz M.N."/>
            <person name="Korlach J."/>
            <person name="Tsai Y.C."/>
        </authorList>
    </citation>
    <scope>NUCLEOTIDE SEQUENCE [LARGE SCALE GENOMIC DNA]</scope>
    <source>
        <strain evidence="2 3">KBS708</strain>
    </source>
</reference>
<evidence type="ECO:0000313" key="3">
    <source>
        <dbReference type="Proteomes" id="UP000019151"/>
    </source>
</evidence>
<keyword evidence="1" id="KW-0732">Signal</keyword>
<dbReference type="RefSeq" id="WP_201773098.1">
    <property type="nucleotide sequence ID" value="NZ_CP007128.1"/>
</dbReference>
<keyword evidence="3" id="KW-1185">Reference proteome</keyword>
<protein>
    <submittedName>
        <fullName evidence="2">Uncharacterized protein</fullName>
    </submittedName>
</protein>
<feature type="chain" id="PRO_5004793951" evidence="1">
    <location>
        <begin position="21"/>
        <end position="82"/>
    </location>
</feature>
<dbReference type="AlphaFoldDB" id="W0RDP6"/>
<proteinExistence type="predicted"/>
<sequence>MTRRFALLAALTLGALPMRAQTTPPVRDRIADYTPVRLTTDLSKLTPSERRMLPLLIEAARARWTRGSGCRRMGTATRSWRR</sequence>
<name>W0RDP6_9BACT</name>
<dbReference type="STRING" id="861299.J421_0913"/>
<gene>
    <name evidence="2" type="ORF">J421_0913</name>
</gene>
<organism evidence="2 3">
    <name type="scientific">Gemmatirosa kalamazoonensis</name>
    <dbReference type="NCBI Taxonomy" id="861299"/>
    <lineage>
        <taxon>Bacteria</taxon>
        <taxon>Pseudomonadati</taxon>
        <taxon>Gemmatimonadota</taxon>
        <taxon>Gemmatimonadia</taxon>
        <taxon>Gemmatimonadales</taxon>
        <taxon>Gemmatimonadaceae</taxon>
        <taxon>Gemmatirosa</taxon>
    </lineage>
</organism>
<dbReference type="Proteomes" id="UP000019151">
    <property type="component" value="Chromosome"/>
</dbReference>
<dbReference type="EMBL" id="CP007128">
    <property type="protein sequence ID" value="AHG88450.1"/>
    <property type="molecule type" value="Genomic_DNA"/>
</dbReference>
<feature type="signal peptide" evidence="1">
    <location>
        <begin position="1"/>
        <end position="20"/>
    </location>
</feature>
<dbReference type="InParanoid" id="W0RDP6"/>
<evidence type="ECO:0000313" key="2">
    <source>
        <dbReference type="EMBL" id="AHG88450.1"/>
    </source>
</evidence>
<dbReference type="HOGENOM" id="CLU_2553399_0_0_0"/>
<evidence type="ECO:0000256" key="1">
    <source>
        <dbReference type="SAM" id="SignalP"/>
    </source>
</evidence>
<dbReference type="KEGG" id="gba:J421_0913"/>
<accession>W0RDP6</accession>